<dbReference type="InterPro" id="IPR036875">
    <property type="entry name" value="Znf_CCHC_sf"/>
</dbReference>
<protein>
    <recommendedName>
        <fullName evidence="2">CCHC-type domain-containing protein</fullName>
    </recommendedName>
</protein>
<comment type="caution">
    <text evidence="3">The sequence shown here is derived from an EMBL/GenBank/DDBJ whole genome shotgun (WGS) entry which is preliminary data.</text>
</comment>
<feature type="domain" description="CCHC-type" evidence="2">
    <location>
        <begin position="268"/>
        <end position="284"/>
    </location>
</feature>
<dbReference type="Gene3D" id="4.10.60.10">
    <property type="entry name" value="Zinc finger, CCHC-type"/>
    <property type="match status" value="1"/>
</dbReference>
<evidence type="ECO:0000259" key="2">
    <source>
        <dbReference type="SMART" id="SM00343"/>
    </source>
</evidence>
<feature type="compositionally biased region" description="Basic and acidic residues" evidence="1">
    <location>
        <begin position="1003"/>
        <end position="1018"/>
    </location>
</feature>
<keyword evidence="4" id="KW-1185">Reference proteome</keyword>
<name>A0A9W8CF54_9POAL</name>
<proteinExistence type="predicted"/>
<dbReference type="SMART" id="SM00343">
    <property type="entry name" value="ZnF_C2HC"/>
    <property type="match status" value="2"/>
</dbReference>
<sequence length="1024" mass="114104">MDLPKLDFSHGSVFAQWVQSKLGPGSSVSSATGSFSLLIAIGRCKFRLSEGSVSLILQSVIGNLFNKTTVLELEDRIYKCSVPSKSVGFLIYKLKSFSGDLFRVFFHLWNPKGLGQARLSRNADQGRVYQWTPVLSRKNRNSTPPSASARNAPILGFNCASVGRTSVFECIGPVHAQSSSGHKAFAGTSSNSPSFAEVVKSNRDVPLTGANCVPLGKKSVFTRLGFVQEQIPSELDSTFRVSSGSREFSNFELRQLTSAGKTPTPTAKCSRCLSSNHSRSQCRAAIKCHNCFDKGHIAANCTTLTLGIHQTSASPWATVQDTHRGPKLNPFGPGRFDQSSRKLNEKVEAQEARRIPKATMRWRPLLIPPQSDPSSSTQQTLPATTPPTFPAPPAPAHSMAFQCANPAPFTPFGMTCLNIPHRKQAVRAVVVRPPSRHDNVAIVTITGMPQDVQVTFNAIRGVIEEFLVVHHRIEIIDIQPCHLGQAFVRFVHVHDRDNLINGGLDPFDDIFISFERHNRGRNWRAVTFNQECTLLLLGFDLDYWEREYIENAICSFGRFISWEGDDNHLSRLVVRARVLDLEEVPKFISLTDAEGFEGESWTVQCEILQQEMLGAQPPDEEPVAVENEIDPNVPFHFFGFGQEGHGPQQPNEAQQQDNDQQNIQADNEAQNIADNWDLWPDEIPASVQIPPAPAQVNMVQGQQMDIDLNMALDDPQEMLIHPVQAELEEEPLPQNPPLVQVNEIEEDALPPEEIPPAPMHQEDIVVNLPVFDHPLENFLAEEIPLDQLMEDHMMQGDQLPLEQEDQLLQIGAVQLFQCSQYDPGLAGWIAKKELSQTSMDIWKKHFMTSEKSKITVEIPFIWSDFFLTVLTKPHLFVWAKSFLTSAAWASFQMDPQSIKLSLPENCPFKDPVSPGSNKFSGRSLVIEEEEVRRSDRLKSKKKGYKSPQCISKGCSACTVNPPLLQPSVIRNLGESFCNINTAELSDPKLNLKKPVNPVGRKKDKAEPSASSKDEEQNKTKRAKK</sequence>
<evidence type="ECO:0000256" key="1">
    <source>
        <dbReference type="SAM" id="MobiDB-lite"/>
    </source>
</evidence>
<organism evidence="3 4">
    <name type="scientific">Paspalum vaginatum</name>
    <name type="common">seashore paspalum</name>
    <dbReference type="NCBI Taxonomy" id="158149"/>
    <lineage>
        <taxon>Eukaryota</taxon>
        <taxon>Viridiplantae</taxon>
        <taxon>Streptophyta</taxon>
        <taxon>Embryophyta</taxon>
        <taxon>Tracheophyta</taxon>
        <taxon>Spermatophyta</taxon>
        <taxon>Magnoliopsida</taxon>
        <taxon>Liliopsida</taxon>
        <taxon>Poales</taxon>
        <taxon>Poaceae</taxon>
        <taxon>PACMAD clade</taxon>
        <taxon>Panicoideae</taxon>
        <taxon>Andropogonodae</taxon>
        <taxon>Paspaleae</taxon>
        <taxon>Paspalinae</taxon>
        <taxon>Paspalum</taxon>
    </lineage>
</organism>
<dbReference type="AlphaFoldDB" id="A0A9W8CF54"/>
<gene>
    <name evidence="3" type="ORF">BS78_K215400</name>
</gene>
<dbReference type="InterPro" id="IPR056018">
    <property type="entry name" value="DUF7597"/>
</dbReference>
<feature type="compositionally biased region" description="Low complexity" evidence="1">
    <location>
        <begin position="372"/>
        <end position="383"/>
    </location>
</feature>
<accession>A0A9W8CF54</accession>
<dbReference type="Pfam" id="PF24530">
    <property type="entry name" value="DUF7597"/>
    <property type="match status" value="1"/>
</dbReference>
<dbReference type="EMBL" id="MU629699">
    <property type="protein sequence ID" value="KAJ1255462.1"/>
    <property type="molecule type" value="Genomic_DNA"/>
</dbReference>
<dbReference type="SUPFAM" id="SSF57756">
    <property type="entry name" value="Retrovirus zinc finger-like domains"/>
    <property type="match status" value="1"/>
</dbReference>
<dbReference type="PANTHER" id="PTHR33075:SF7">
    <property type="entry name" value="OS02G0303350 PROTEIN"/>
    <property type="match status" value="1"/>
</dbReference>
<feature type="region of interest" description="Disordered" evidence="1">
    <location>
        <begin position="987"/>
        <end position="1024"/>
    </location>
</feature>
<dbReference type="GO" id="GO:0003676">
    <property type="term" value="F:nucleic acid binding"/>
    <property type="evidence" value="ECO:0007669"/>
    <property type="project" value="InterPro"/>
</dbReference>
<dbReference type="InterPro" id="IPR001878">
    <property type="entry name" value="Znf_CCHC"/>
</dbReference>
<dbReference type="GO" id="GO:0008270">
    <property type="term" value="F:zinc ion binding"/>
    <property type="evidence" value="ECO:0007669"/>
    <property type="project" value="InterPro"/>
</dbReference>
<feature type="region of interest" description="Disordered" evidence="1">
    <location>
        <begin position="637"/>
        <end position="661"/>
    </location>
</feature>
<reference evidence="3 4" key="1">
    <citation type="submission" date="2022-10" db="EMBL/GenBank/DDBJ databases">
        <title>WGS assembly of Paspalum vaginatum 540-79.</title>
        <authorList>
            <person name="Sun G."/>
            <person name="Wase N."/>
            <person name="Shu S."/>
            <person name="Jenkins J."/>
            <person name="Zhou B."/>
            <person name="Torres-Rodriguez J."/>
            <person name="Chen C."/>
            <person name="Sandor L."/>
            <person name="Plott C."/>
            <person name="Yoshinga Y."/>
            <person name="Daum C."/>
            <person name="Qi P."/>
            <person name="Barry K."/>
            <person name="Lipzen A."/>
            <person name="Berry L."/>
            <person name="Pedersen C."/>
            <person name="Gottilla T."/>
            <person name="Foltz A."/>
            <person name="Yu H."/>
            <person name="O'Malley R."/>
            <person name="Zhang C."/>
            <person name="Devos K."/>
            <person name="Sigmon B."/>
            <person name="Yu B."/>
            <person name="Obata T."/>
            <person name="Schmutz J."/>
            <person name="Schnable J."/>
        </authorList>
    </citation>
    <scope>NUCLEOTIDE SEQUENCE [LARGE SCALE GENOMIC DNA]</scope>
    <source>
        <strain evidence="4">cv. 540-79</strain>
    </source>
</reference>
<dbReference type="PANTHER" id="PTHR33075">
    <property type="entry name" value="OS02G0499800 PROTEIN"/>
    <property type="match status" value="1"/>
</dbReference>
<evidence type="ECO:0000313" key="3">
    <source>
        <dbReference type="EMBL" id="KAJ1255462.1"/>
    </source>
</evidence>
<dbReference type="Proteomes" id="UP001164776">
    <property type="component" value="Unassembled WGS sequence"/>
</dbReference>
<feature type="region of interest" description="Disordered" evidence="1">
    <location>
        <begin position="367"/>
        <end position="389"/>
    </location>
</feature>
<feature type="domain" description="CCHC-type" evidence="2">
    <location>
        <begin position="287"/>
        <end position="303"/>
    </location>
</feature>
<evidence type="ECO:0000313" key="4">
    <source>
        <dbReference type="Proteomes" id="UP001164776"/>
    </source>
</evidence>